<gene>
    <name evidence="2" type="ORF">HMPREF0291_10023</name>
</gene>
<accession>D7WA41</accession>
<dbReference type="InterPro" id="IPR011047">
    <property type="entry name" value="Quinoprotein_ADH-like_sf"/>
</dbReference>
<proteinExistence type="predicted"/>
<keyword evidence="3" id="KW-1185">Reference proteome</keyword>
<sequence length="408" mass="42741">MSSNTPLRRTRGDLIATAVIAAVCVLLLLIAYFTAPIRQDELAPAAEEFPDAGILANVPNGLTESHALPDASPSPRPLVVNGLVITYADNTITATNPAGETEWTYKRGPELCGMASAWGNVVAVYRTKIGCGDVVSIKAATGQYVDTRSAISPEQVAVIASNDRVGTVGNAGISRAELWRSDLVRTVEYGELEARQEPETQPNPGCTLTSALTRTELLAITERCEDGAWLRFQKTTPEDSRKPEMHDGSVSIPDGAYLVGISQDAAAIHDPATSKVTSYDQDGAELASASVPESNLLADSAIGVADVQTADLPHHMSYFDGNNLLLLDPATLAVTTIYQGALGTGAAIGGRLLYASSDGIAVADWDSETVEKVIPVDRGGFTGQVAVASAGPTIVEKRGADVVVLDAP</sequence>
<comment type="caution">
    <text evidence="2">The sequence shown here is derived from an EMBL/GenBank/DDBJ whole genome shotgun (WGS) entry which is preliminary data.</text>
</comment>
<name>D7WA41_9CORY</name>
<reference evidence="2" key="1">
    <citation type="submission" date="2010-06" db="EMBL/GenBank/DDBJ databases">
        <authorList>
            <person name="Muzny D."/>
            <person name="Qin X."/>
            <person name="Buhay C."/>
            <person name="Dugan-Rocha S."/>
            <person name="Ding Y."/>
            <person name="Chen G."/>
            <person name="Hawes A."/>
            <person name="Holder M."/>
            <person name="Jhangiani S."/>
            <person name="Johnson A."/>
            <person name="Khan Z."/>
            <person name="Li Z."/>
            <person name="Liu W."/>
            <person name="Liu X."/>
            <person name="Perez L."/>
            <person name="Shen H."/>
            <person name="Wang Q."/>
            <person name="Watt J."/>
            <person name="Xi L."/>
            <person name="Xin Y."/>
            <person name="Zhou J."/>
            <person name="Deng J."/>
            <person name="Jiang H."/>
            <person name="Liu Y."/>
            <person name="Qu J."/>
            <person name="Song X.-Z."/>
            <person name="Zhang L."/>
            <person name="Villasana D."/>
            <person name="Johnson A."/>
            <person name="Liu J."/>
            <person name="Liyanage D."/>
            <person name="Lorensuhewa L."/>
            <person name="Robinson T."/>
            <person name="Song A."/>
            <person name="Song B.-B."/>
            <person name="Dinh H."/>
            <person name="Thornton R."/>
            <person name="Coyle M."/>
            <person name="Francisco L."/>
            <person name="Jackson L."/>
            <person name="Javaid M."/>
            <person name="Korchina V."/>
            <person name="Kovar C."/>
            <person name="Mata R."/>
            <person name="Mathew T."/>
            <person name="Ngo R."/>
            <person name="Nguyen L."/>
            <person name="Nguyen N."/>
            <person name="Okwuonu G."/>
            <person name="Ongeri F."/>
            <person name="Pham C."/>
            <person name="Simmons D."/>
            <person name="Wilczek-Boney K."/>
            <person name="Hale W."/>
            <person name="Jakkamsetti A."/>
            <person name="Pham P."/>
            <person name="Ruth R."/>
            <person name="San Lucas F."/>
            <person name="Warren J."/>
            <person name="Zhang J."/>
            <person name="Zhao Z."/>
            <person name="Zhou C."/>
            <person name="Zhu D."/>
            <person name="Lee S."/>
            <person name="Bess C."/>
            <person name="Blankenburg K."/>
            <person name="Forbes L."/>
            <person name="Fu Q."/>
            <person name="Gubbala S."/>
            <person name="Hirani K."/>
            <person name="Jayaseelan J.C."/>
            <person name="Lara F."/>
            <person name="Munidasa M."/>
            <person name="Palculict T."/>
            <person name="Patil S."/>
            <person name="Pu L.-L."/>
            <person name="Saada N."/>
            <person name="Tang L."/>
            <person name="Weissenberger G."/>
            <person name="Zhu Y."/>
            <person name="Hemphill L."/>
            <person name="Shang Y."/>
            <person name="Youmans B."/>
            <person name="Ayvaz T."/>
            <person name="Ross M."/>
            <person name="Santibanez J."/>
            <person name="Aqrawi P."/>
            <person name="Gross S."/>
            <person name="Joshi V."/>
            <person name="Fowler G."/>
            <person name="Nazareth L."/>
            <person name="Reid J."/>
            <person name="Worley K."/>
            <person name="Petrosino J."/>
            <person name="Highlander S."/>
            <person name="Gibbs R."/>
        </authorList>
    </citation>
    <scope>NUCLEOTIDE SEQUENCE [LARGE SCALE GENOMIC DNA]</scope>
    <source>
        <strain evidence="2">ATCC 33030</strain>
    </source>
</reference>
<dbReference type="eggNOG" id="COG1376">
    <property type="taxonomic scope" value="Bacteria"/>
</dbReference>
<keyword evidence="1" id="KW-0472">Membrane</keyword>
<dbReference type="HOGENOM" id="CLU_042525_0_0_11"/>
<keyword evidence="1" id="KW-1133">Transmembrane helix</keyword>
<keyword evidence="1" id="KW-0812">Transmembrane</keyword>
<organism evidence="2 3">
    <name type="scientific">Corynebacterium genitalium ATCC 33030</name>
    <dbReference type="NCBI Taxonomy" id="585529"/>
    <lineage>
        <taxon>Bacteria</taxon>
        <taxon>Bacillati</taxon>
        <taxon>Actinomycetota</taxon>
        <taxon>Actinomycetes</taxon>
        <taxon>Mycobacteriales</taxon>
        <taxon>Corynebacteriaceae</taxon>
        <taxon>Corynebacterium</taxon>
    </lineage>
</organism>
<protein>
    <recommendedName>
        <fullName evidence="4">Tat pathway signal sequence domain protein</fullName>
    </recommendedName>
</protein>
<dbReference type="AlphaFoldDB" id="D7WA41"/>
<evidence type="ECO:0000256" key="1">
    <source>
        <dbReference type="SAM" id="Phobius"/>
    </source>
</evidence>
<dbReference type="EMBL" id="ACLJ02000001">
    <property type="protein sequence ID" value="EFK54765.1"/>
    <property type="molecule type" value="Genomic_DNA"/>
</dbReference>
<dbReference type="SUPFAM" id="SSF50998">
    <property type="entry name" value="Quinoprotein alcohol dehydrogenase-like"/>
    <property type="match status" value="1"/>
</dbReference>
<evidence type="ECO:0008006" key="4">
    <source>
        <dbReference type="Google" id="ProtNLM"/>
    </source>
</evidence>
<feature type="transmembrane region" description="Helical" evidence="1">
    <location>
        <begin position="12"/>
        <end position="33"/>
    </location>
</feature>
<evidence type="ECO:0000313" key="3">
    <source>
        <dbReference type="Proteomes" id="UP000004208"/>
    </source>
</evidence>
<dbReference type="STRING" id="585529.HMPREF0291_10023"/>
<evidence type="ECO:0000313" key="2">
    <source>
        <dbReference type="EMBL" id="EFK54765.1"/>
    </source>
</evidence>
<dbReference type="Proteomes" id="UP000004208">
    <property type="component" value="Unassembled WGS sequence"/>
</dbReference>
<dbReference type="OrthoDB" id="5182370at2"/>
<dbReference type="RefSeq" id="WP_005286049.1">
    <property type="nucleotide sequence ID" value="NZ_CM000961.1"/>
</dbReference>